<organism evidence="3 4">
    <name type="scientific">Murimonas intestini</name>
    <dbReference type="NCBI Taxonomy" id="1337051"/>
    <lineage>
        <taxon>Bacteria</taxon>
        <taxon>Bacillati</taxon>
        <taxon>Bacillota</taxon>
        <taxon>Clostridia</taxon>
        <taxon>Lachnospirales</taxon>
        <taxon>Lachnospiraceae</taxon>
        <taxon>Murimonas</taxon>
    </lineage>
</organism>
<keyword evidence="1" id="KW-0378">Hydrolase</keyword>
<dbReference type="SUPFAM" id="SSF50249">
    <property type="entry name" value="Nucleic acid-binding proteins"/>
    <property type="match status" value="1"/>
</dbReference>
<dbReference type="InterPro" id="IPR003607">
    <property type="entry name" value="HD/PDEase_dom"/>
</dbReference>
<dbReference type="AlphaFoldDB" id="A0AB73T4G8"/>
<dbReference type="PROSITE" id="PS51831">
    <property type="entry name" value="HD"/>
    <property type="match status" value="1"/>
</dbReference>
<protein>
    <submittedName>
        <fullName evidence="3">3'-5' exoribonuclease</fullName>
    </submittedName>
</protein>
<evidence type="ECO:0000313" key="4">
    <source>
        <dbReference type="Proteomes" id="UP000245412"/>
    </source>
</evidence>
<dbReference type="SMART" id="SM00471">
    <property type="entry name" value="HDc"/>
    <property type="match status" value="1"/>
</dbReference>
<reference evidence="3 4" key="1">
    <citation type="submission" date="2018-05" db="EMBL/GenBank/DDBJ databases">
        <authorList>
            <person name="Goeker M."/>
            <person name="Huntemann M."/>
            <person name="Clum A."/>
            <person name="Pillay M."/>
            <person name="Palaniappan K."/>
            <person name="Varghese N."/>
            <person name="Mikhailova N."/>
            <person name="Stamatis D."/>
            <person name="Reddy T."/>
            <person name="Daum C."/>
            <person name="Shapiro N."/>
            <person name="Ivanova N."/>
            <person name="Kyrpides N."/>
            <person name="Woyke T."/>
        </authorList>
    </citation>
    <scope>NUCLEOTIDE SEQUENCE [LARGE SCALE GENOMIC DNA]</scope>
    <source>
        <strain evidence="3 4">DSM 26524</strain>
    </source>
</reference>
<dbReference type="InterPro" id="IPR012340">
    <property type="entry name" value="NA-bd_OB-fold"/>
</dbReference>
<gene>
    <name evidence="3" type="ORF">C7383_106300</name>
</gene>
<dbReference type="CDD" id="cd00077">
    <property type="entry name" value="HDc"/>
    <property type="match status" value="1"/>
</dbReference>
<proteinExistence type="predicted"/>
<evidence type="ECO:0000259" key="2">
    <source>
        <dbReference type="PROSITE" id="PS51831"/>
    </source>
</evidence>
<dbReference type="EMBL" id="QGGY01000006">
    <property type="protein sequence ID" value="PWJ75730.1"/>
    <property type="molecule type" value="Genomic_DNA"/>
</dbReference>
<dbReference type="RefSeq" id="WP_109626643.1">
    <property type="nucleotide sequence ID" value="NZ_JANKBI010000004.1"/>
</dbReference>
<dbReference type="CDD" id="cd04492">
    <property type="entry name" value="YhaM_OBF_like"/>
    <property type="match status" value="1"/>
</dbReference>
<dbReference type="InterPro" id="IPR006675">
    <property type="entry name" value="HDIG_dom"/>
</dbReference>
<dbReference type="NCBIfam" id="TIGR00277">
    <property type="entry name" value="HDIG"/>
    <property type="match status" value="1"/>
</dbReference>
<dbReference type="PANTHER" id="PTHR37294:SF1">
    <property type="entry name" value="3'-5' EXORIBONUCLEASE YHAM"/>
    <property type="match status" value="1"/>
</dbReference>
<dbReference type="GO" id="GO:0031125">
    <property type="term" value="P:rRNA 3'-end processing"/>
    <property type="evidence" value="ECO:0007669"/>
    <property type="project" value="TreeGrafter"/>
</dbReference>
<dbReference type="GO" id="GO:0016787">
    <property type="term" value="F:hydrolase activity"/>
    <property type="evidence" value="ECO:0007669"/>
    <property type="project" value="UniProtKB-KW"/>
</dbReference>
<evidence type="ECO:0000313" key="3">
    <source>
        <dbReference type="EMBL" id="PWJ75730.1"/>
    </source>
</evidence>
<dbReference type="InterPro" id="IPR050798">
    <property type="entry name" value="YhaM_exoribonuc/phosphodiest"/>
</dbReference>
<accession>A0AB73T4G8</accession>
<dbReference type="SUPFAM" id="SSF109604">
    <property type="entry name" value="HD-domain/PDEase-like"/>
    <property type="match status" value="1"/>
</dbReference>
<feature type="domain" description="HD" evidence="2">
    <location>
        <begin position="161"/>
        <end position="281"/>
    </location>
</feature>
<sequence>MKFIETLREGERVGDIYLCKFRQAAVTKNGKSYENVILQDKTGTLDAKIWEPNSQGIDDFEVLDYVYVVGDVTSFQGALQLNIKRVRKANEGEYEPADFLPVSHRDIDEMYQELLQLIGQIQDPYLKQLTDSYFVTNENFIKAFKFHSAAKSVHHGFVGGLLEHTLNVMKLCEYYANQYSFLNRDLLYTAAAFHDVGKIRELSAFPENDYTDDGQLLGHIVMGVELVGASIRRIPGFPKKLSSELKHCILAHHGELEYGSPKKPALAEALALNFADNTDAKMETFKEALASGGDNTDWLGYNRLFESNIRKTSI</sequence>
<dbReference type="PANTHER" id="PTHR37294">
    <property type="entry name" value="3'-5' EXORIBONUCLEASE YHAM"/>
    <property type="match status" value="1"/>
</dbReference>
<dbReference type="InterPro" id="IPR006674">
    <property type="entry name" value="HD_domain"/>
</dbReference>
<comment type="caution">
    <text evidence="3">The sequence shown here is derived from an EMBL/GenBank/DDBJ whole genome shotgun (WGS) entry which is preliminary data.</text>
</comment>
<dbReference type="Pfam" id="PF01966">
    <property type="entry name" value="HD"/>
    <property type="match status" value="1"/>
</dbReference>
<dbReference type="Proteomes" id="UP000245412">
    <property type="component" value="Unassembled WGS sequence"/>
</dbReference>
<evidence type="ECO:0000256" key="1">
    <source>
        <dbReference type="ARBA" id="ARBA00022801"/>
    </source>
</evidence>
<name>A0AB73T4G8_9FIRM</name>
<keyword evidence="4" id="KW-1185">Reference proteome</keyword>
<dbReference type="Gene3D" id="1.10.3210.10">
    <property type="entry name" value="Hypothetical protein af1432"/>
    <property type="match status" value="1"/>
</dbReference>
<dbReference type="Gene3D" id="2.40.50.140">
    <property type="entry name" value="Nucleic acid-binding proteins"/>
    <property type="match status" value="1"/>
</dbReference>